<proteinExistence type="predicted"/>
<reference evidence="2 3" key="1">
    <citation type="submission" date="2016-11" db="EMBL/GenBank/DDBJ databases">
        <authorList>
            <person name="Jaros S."/>
            <person name="Januszkiewicz K."/>
            <person name="Wedrychowicz H."/>
        </authorList>
    </citation>
    <scope>NUCLEOTIDE SEQUENCE [LARGE SCALE GENOMIC DNA]</scope>
    <source>
        <strain evidence="2 3">DSM 10502</strain>
    </source>
</reference>
<dbReference type="Pfam" id="PF08281">
    <property type="entry name" value="Sigma70_r4_2"/>
    <property type="match status" value="1"/>
</dbReference>
<dbReference type="InterPro" id="IPR013324">
    <property type="entry name" value="RNA_pol_sigma_r3/r4-like"/>
</dbReference>
<keyword evidence="3" id="KW-1185">Reference proteome</keyword>
<dbReference type="GO" id="GO:0003677">
    <property type="term" value="F:DNA binding"/>
    <property type="evidence" value="ECO:0007669"/>
    <property type="project" value="InterPro"/>
</dbReference>
<dbReference type="AlphaFoldDB" id="A0A1M4YJE4"/>
<protein>
    <submittedName>
        <fullName evidence="2">Sigma-70, region 4</fullName>
    </submittedName>
</protein>
<dbReference type="InterPro" id="IPR013249">
    <property type="entry name" value="RNA_pol_sigma70_r4_t2"/>
</dbReference>
<feature type="domain" description="RNA polymerase sigma factor 70 region 4 type 2" evidence="1">
    <location>
        <begin position="115"/>
        <end position="152"/>
    </location>
</feature>
<dbReference type="OrthoDB" id="190020at2"/>
<dbReference type="Gene3D" id="1.10.10.10">
    <property type="entry name" value="Winged helix-like DNA-binding domain superfamily/Winged helix DNA-binding domain"/>
    <property type="match status" value="1"/>
</dbReference>
<dbReference type="Proteomes" id="UP000184404">
    <property type="component" value="Unassembled WGS sequence"/>
</dbReference>
<sequence length="202" mass="22947">MIITGEHKLTVGRLSLSAINTGARKRLARKIVDVDDVYLLNLNREKGHLLVLAVEGETWKLIDDTAADPEKGYSEIYRENTIDREGIELIIRAAQSQLARSPGRPARYKDAEEGQEIFVAHIYEGKPIRQIAKEMHMSPSTVQKILNRVRLRVADDLVNGVLPLNPESGTYSQSLEILRWAVKNSTGEKQEKYRMFLHEVLM</sequence>
<dbReference type="RefSeq" id="WP_072935855.1">
    <property type="nucleotide sequence ID" value="NZ_FQUG01000006.1"/>
</dbReference>
<evidence type="ECO:0000313" key="3">
    <source>
        <dbReference type="Proteomes" id="UP000184404"/>
    </source>
</evidence>
<dbReference type="GO" id="GO:0016987">
    <property type="term" value="F:sigma factor activity"/>
    <property type="evidence" value="ECO:0007669"/>
    <property type="project" value="InterPro"/>
</dbReference>
<evidence type="ECO:0000313" key="2">
    <source>
        <dbReference type="EMBL" id="SHF05851.1"/>
    </source>
</evidence>
<dbReference type="SUPFAM" id="SSF88659">
    <property type="entry name" value="Sigma3 and sigma4 domains of RNA polymerase sigma factors"/>
    <property type="match status" value="1"/>
</dbReference>
<dbReference type="GO" id="GO:0006352">
    <property type="term" value="P:DNA-templated transcription initiation"/>
    <property type="evidence" value="ECO:0007669"/>
    <property type="project" value="InterPro"/>
</dbReference>
<dbReference type="EMBL" id="FQUG01000006">
    <property type="protein sequence ID" value="SHF05851.1"/>
    <property type="molecule type" value="Genomic_DNA"/>
</dbReference>
<name>A0A1M4YJE4_9FIRM</name>
<evidence type="ECO:0000259" key="1">
    <source>
        <dbReference type="Pfam" id="PF08281"/>
    </source>
</evidence>
<organism evidence="2 3">
    <name type="scientific">Schwartzia succinivorans DSM 10502</name>
    <dbReference type="NCBI Taxonomy" id="1123243"/>
    <lineage>
        <taxon>Bacteria</taxon>
        <taxon>Bacillati</taxon>
        <taxon>Bacillota</taxon>
        <taxon>Negativicutes</taxon>
        <taxon>Selenomonadales</taxon>
        <taxon>Selenomonadaceae</taxon>
        <taxon>Schwartzia</taxon>
    </lineage>
</organism>
<dbReference type="InterPro" id="IPR036388">
    <property type="entry name" value="WH-like_DNA-bd_sf"/>
</dbReference>
<gene>
    <name evidence="2" type="ORF">SAMN02745190_01775</name>
</gene>
<accession>A0A1M4YJE4</accession>